<dbReference type="EMBL" id="VFPT01000001">
    <property type="protein sequence ID" value="TQM92559.1"/>
    <property type="molecule type" value="Genomic_DNA"/>
</dbReference>
<name>A0A543KBV5_9RHOB</name>
<sequence>MNNPAIACLYDATLQQSVGHKRFPWSGFCKSGMIRLRVSIQTRVNNNQRARASEKSRSGNLSRRIEWRNSLWPQRFWCPLSQRPVQKSPPSLFSISSRFRPRSMLSQARPRADITKSKLGQGISSASTLPSVNKQYFYTPPNLLLIRFARSSFLWSMSGASATFLKPRHEKARAEARLASRTLTALSAVSDNRSFQCQRPQSLLPSVQLWRWQHAHARPLSQSTHQCQNPSSWSLRAPRAEVSSFSGQTGAFGPDTPVFALSFERGQTC</sequence>
<dbReference type="AlphaFoldDB" id="A0A543KBV5"/>
<keyword evidence="2" id="KW-1185">Reference proteome</keyword>
<evidence type="ECO:0000313" key="2">
    <source>
        <dbReference type="Proteomes" id="UP000320582"/>
    </source>
</evidence>
<gene>
    <name evidence="1" type="ORF">BD293_1168</name>
</gene>
<dbReference type="Proteomes" id="UP000320582">
    <property type="component" value="Unassembled WGS sequence"/>
</dbReference>
<proteinExistence type="predicted"/>
<comment type="caution">
    <text evidence="1">The sequence shown here is derived from an EMBL/GenBank/DDBJ whole genome shotgun (WGS) entry which is preliminary data.</text>
</comment>
<organism evidence="1 2">
    <name type="scientific">Roseinatronobacter monicus</name>
    <dbReference type="NCBI Taxonomy" id="393481"/>
    <lineage>
        <taxon>Bacteria</taxon>
        <taxon>Pseudomonadati</taxon>
        <taxon>Pseudomonadota</taxon>
        <taxon>Alphaproteobacteria</taxon>
        <taxon>Rhodobacterales</taxon>
        <taxon>Paracoccaceae</taxon>
        <taxon>Roseinatronobacter</taxon>
    </lineage>
</organism>
<evidence type="ECO:0000313" key="1">
    <source>
        <dbReference type="EMBL" id="TQM92559.1"/>
    </source>
</evidence>
<protein>
    <submittedName>
        <fullName evidence="1">Uncharacterized protein</fullName>
    </submittedName>
</protein>
<accession>A0A543KBV5</accession>
<reference evidence="1 2" key="1">
    <citation type="submission" date="2019-06" db="EMBL/GenBank/DDBJ databases">
        <title>Genomic Encyclopedia of Archaeal and Bacterial Type Strains, Phase II (KMG-II): from individual species to whole genera.</title>
        <authorList>
            <person name="Goeker M."/>
        </authorList>
    </citation>
    <scope>NUCLEOTIDE SEQUENCE [LARGE SCALE GENOMIC DNA]</scope>
    <source>
        <strain evidence="1 2">DSM 18423</strain>
    </source>
</reference>